<sequence length="272" mass="30215">MSSISNSSIDSCKFHYVPRHGRLTSEEKSSLDRHARSMAELMMQKQDTYRYYEKMKKFDFDDNSSGLGSCSNDGSYNMRELRPNPPENSTKIQNVMNWLATSSNIPVSQSSGSSHTPSTAQLVPNPLYDPNYAKKVSNPNLNQNVCNPHLQEGSSYNRSTAPTSSTPLSGLVPNPFYDPSYVKKVHHPHLHQAASFNQSVARTPSAPPVGLVSNPFYDPAYAQKLSNSNLRQVRYTPNSSYNSSVAPMTPPVGMIPNPFYDPTYVKKSTIPN</sequence>
<accession>A0A2G5V1R6</accession>
<dbReference type="EMBL" id="PDUG01000002">
    <property type="protein sequence ID" value="PIC45715.1"/>
    <property type="molecule type" value="Genomic_DNA"/>
</dbReference>
<keyword evidence="3" id="KW-1185">Reference proteome</keyword>
<dbReference type="Proteomes" id="UP000230233">
    <property type="component" value="Chromosome II"/>
</dbReference>
<evidence type="ECO:0000256" key="1">
    <source>
        <dbReference type="SAM" id="MobiDB-lite"/>
    </source>
</evidence>
<evidence type="ECO:0000313" key="2">
    <source>
        <dbReference type="EMBL" id="PIC45715.1"/>
    </source>
</evidence>
<organism evidence="2 3">
    <name type="scientific">Caenorhabditis nigoni</name>
    <dbReference type="NCBI Taxonomy" id="1611254"/>
    <lineage>
        <taxon>Eukaryota</taxon>
        <taxon>Metazoa</taxon>
        <taxon>Ecdysozoa</taxon>
        <taxon>Nematoda</taxon>
        <taxon>Chromadorea</taxon>
        <taxon>Rhabditida</taxon>
        <taxon>Rhabditina</taxon>
        <taxon>Rhabditomorpha</taxon>
        <taxon>Rhabditoidea</taxon>
        <taxon>Rhabditidae</taxon>
        <taxon>Peloderinae</taxon>
        <taxon>Caenorhabditis</taxon>
    </lineage>
</organism>
<name>A0A2G5V1R6_9PELO</name>
<reference evidence="3" key="1">
    <citation type="submission" date="2017-10" db="EMBL/GenBank/DDBJ databases">
        <title>Rapid genome shrinkage in a self-fertile nematode reveals novel sperm competition proteins.</title>
        <authorList>
            <person name="Yin D."/>
            <person name="Schwarz E.M."/>
            <person name="Thomas C.G."/>
            <person name="Felde R.L."/>
            <person name="Korf I.F."/>
            <person name="Cutter A.D."/>
            <person name="Schartner C.M."/>
            <person name="Ralston E.J."/>
            <person name="Meyer B.J."/>
            <person name="Haag E.S."/>
        </authorList>
    </citation>
    <scope>NUCLEOTIDE SEQUENCE [LARGE SCALE GENOMIC DNA]</scope>
    <source>
        <strain evidence="3">JU1422</strain>
    </source>
</reference>
<dbReference type="AlphaFoldDB" id="A0A2G5V1R6"/>
<dbReference type="OrthoDB" id="10358656at2759"/>
<proteinExistence type="predicted"/>
<feature type="compositionally biased region" description="Polar residues" evidence="1">
    <location>
        <begin position="137"/>
        <end position="168"/>
    </location>
</feature>
<protein>
    <submittedName>
        <fullName evidence="2">Uncharacterized protein</fullName>
    </submittedName>
</protein>
<evidence type="ECO:0000313" key="3">
    <source>
        <dbReference type="Proteomes" id="UP000230233"/>
    </source>
</evidence>
<feature type="compositionally biased region" description="Low complexity" evidence="1">
    <location>
        <begin position="108"/>
        <end position="118"/>
    </location>
</feature>
<feature type="region of interest" description="Disordered" evidence="1">
    <location>
        <begin position="105"/>
        <end position="169"/>
    </location>
</feature>
<gene>
    <name evidence="2" type="primary">Cnig_chr_II.g5643</name>
    <name evidence="2" type="ORF">B9Z55_005643</name>
</gene>
<comment type="caution">
    <text evidence="2">The sequence shown here is derived from an EMBL/GenBank/DDBJ whole genome shotgun (WGS) entry which is preliminary data.</text>
</comment>